<proteinExistence type="predicted"/>
<dbReference type="GO" id="GO:0005524">
    <property type="term" value="F:ATP binding"/>
    <property type="evidence" value="ECO:0007669"/>
    <property type="project" value="UniProtKB-KW"/>
</dbReference>
<reference evidence="5 6" key="1">
    <citation type="submission" date="2018-05" db="EMBL/GenBank/DDBJ databases">
        <title>Complete genome sequence of Arcticibacterium luteifluviistationis SM1504T, a cytophagaceae bacterium isolated from Arctic surface seawater.</title>
        <authorList>
            <person name="Li Y."/>
            <person name="Qin Q.-L."/>
        </authorList>
    </citation>
    <scope>NUCLEOTIDE SEQUENCE [LARGE SCALE GENOMIC DNA]</scope>
    <source>
        <strain evidence="5 6">SM1504</strain>
    </source>
</reference>
<dbReference type="SUPFAM" id="SSF50891">
    <property type="entry name" value="Cyclophilin-like"/>
    <property type="match status" value="1"/>
</dbReference>
<dbReference type="Pfam" id="PF02682">
    <property type="entry name" value="CT_C_D"/>
    <property type="match status" value="1"/>
</dbReference>
<keyword evidence="6" id="KW-1185">Reference proteome</keyword>
<dbReference type="SUPFAM" id="SSF160467">
    <property type="entry name" value="PH0987 N-terminal domain-like"/>
    <property type="match status" value="1"/>
</dbReference>
<keyword evidence="1" id="KW-0547">Nucleotide-binding</keyword>
<evidence type="ECO:0000313" key="6">
    <source>
        <dbReference type="Proteomes" id="UP000249873"/>
    </source>
</evidence>
<keyword evidence="3" id="KW-0067">ATP-binding</keyword>
<dbReference type="GO" id="GO:0016787">
    <property type="term" value="F:hydrolase activity"/>
    <property type="evidence" value="ECO:0007669"/>
    <property type="project" value="UniProtKB-KW"/>
</dbReference>
<dbReference type="NCBIfam" id="TIGR00370">
    <property type="entry name" value="5-oxoprolinase subunit PxpB"/>
    <property type="match status" value="1"/>
</dbReference>
<dbReference type="Proteomes" id="UP000249873">
    <property type="component" value="Chromosome"/>
</dbReference>
<evidence type="ECO:0000313" key="5">
    <source>
        <dbReference type="EMBL" id="AWW00490.1"/>
    </source>
</evidence>
<dbReference type="Gene3D" id="2.40.100.10">
    <property type="entry name" value="Cyclophilin-like"/>
    <property type="match status" value="1"/>
</dbReference>
<dbReference type="OrthoDB" id="9778567at2"/>
<dbReference type="AlphaFoldDB" id="A0A2Z4GGG0"/>
<dbReference type="PANTHER" id="PTHR34698:SF2">
    <property type="entry name" value="5-OXOPROLINASE SUBUNIT B"/>
    <property type="match status" value="1"/>
</dbReference>
<dbReference type="Gene3D" id="3.30.1360.40">
    <property type="match status" value="1"/>
</dbReference>
<protein>
    <submittedName>
        <fullName evidence="5">Kinase inhibitor</fullName>
    </submittedName>
</protein>
<dbReference type="InterPro" id="IPR029000">
    <property type="entry name" value="Cyclophilin-like_dom_sf"/>
</dbReference>
<evidence type="ECO:0000259" key="4">
    <source>
        <dbReference type="SMART" id="SM00796"/>
    </source>
</evidence>
<sequence>MKYEIYSLSEHSISLYFEQKISPEINDLVLSACEWINKNPMIGFVEVVPAYASLTVFYKILEIKPLIKSGTISEYVEDYLKSIPFEELTQLEREPKIVEIPVKYNGEDLISLCEAKEIDRRELIKLHTAPDYRVYMMGFLPGFAYLGGLDKKLSMPRRAKPRIRVPKGSVGIAGNQTGIYPVSSPGGWQLIGQTDAVLFDPKMKKMTLLNNGDTVRFVEG</sequence>
<name>A0A2Z4GGG0_9BACT</name>
<dbReference type="KEGG" id="als:DJ013_20825"/>
<dbReference type="PANTHER" id="PTHR34698">
    <property type="entry name" value="5-OXOPROLINASE SUBUNIT B"/>
    <property type="match status" value="1"/>
</dbReference>
<keyword evidence="2" id="KW-0378">Hydrolase</keyword>
<accession>A0A2Z4GGG0</accession>
<dbReference type="InterPro" id="IPR010016">
    <property type="entry name" value="PxpB"/>
</dbReference>
<evidence type="ECO:0000256" key="3">
    <source>
        <dbReference type="ARBA" id="ARBA00022840"/>
    </source>
</evidence>
<evidence type="ECO:0000256" key="2">
    <source>
        <dbReference type="ARBA" id="ARBA00022801"/>
    </source>
</evidence>
<dbReference type="InterPro" id="IPR003833">
    <property type="entry name" value="CT_C_D"/>
</dbReference>
<organism evidence="5 6">
    <name type="scientific">Arcticibacterium luteifluviistationis</name>
    <dbReference type="NCBI Taxonomy" id="1784714"/>
    <lineage>
        <taxon>Bacteria</taxon>
        <taxon>Pseudomonadati</taxon>
        <taxon>Bacteroidota</taxon>
        <taxon>Cytophagia</taxon>
        <taxon>Cytophagales</taxon>
        <taxon>Leadbetterellaceae</taxon>
        <taxon>Arcticibacterium</taxon>
    </lineage>
</organism>
<feature type="domain" description="Carboxyltransferase" evidence="4">
    <location>
        <begin position="3"/>
        <end position="209"/>
    </location>
</feature>
<dbReference type="EMBL" id="CP029480">
    <property type="protein sequence ID" value="AWW00490.1"/>
    <property type="molecule type" value="Genomic_DNA"/>
</dbReference>
<dbReference type="SMART" id="SM00796">
    <property type="entry name" value="AHS1"/>
    <property type="match status" value="1"/>
</dbReference>
<evidence type="ECO:0000256" key="1">
    <source>
        <dbReference type="ARBA" id="ARBA00022741"/>
    </source>
</evidence>
<dbReference type="RefSeq" id="WP_111373856.1">
    <property type="nucleotide sequence ID" value="NZ_CP029480.1"/>
</dbReference>
<gene>
    <name evidence="5" type="ORF">DJ013_20825</name>
</gene>